<dbReference type="Pfam" id="PF14317">
    <property type="entry name" value="YcxB"/>
    <property type="match status" value="1"/>
</dbReference>
<feature type="transmembrane region" description="Helical" evidence="1">
    <location>
        <begin position="25"/>
        <end position="47"/>
    </location>
</feature>
<evidence type="ECO:0000313" key="3">
    <source>
        <dbReference type="EMBL" id="TDX86420.1"/>
    </source>
</evidence>
<dbReference type="InterPro" id="IPR025588">
    <property type="entry name" value="YcxB-like_C"/>
</dbReference>
<dbReference type="EMBL" id="SOEO01000001">
    <property type="protein sequence ID" value="TDX86420.1"/>
    <property type="molecule type" value="Genomic_DNA"/>
</dbReference>
<proteinExistence type="predicted"/>
<dbReference type="OrthoDB" id="1249483at2"/>
<feature type="transmembrane region" description="Helical" evidence="1">
    <location>
        <begin position="53"/>
        <end position="72"/>
    </location>
</feature>
<dbReference type="Proteomes" id="UP000295313">
    <property type="component" value="Unassembled WGS sequence"/>
</dbReference>
<protein>
    <submittedName>
        <fullName evidence="3">YcxB-like protein</fullName>
    </submittedName>
</protein>
<comment type="caution">
    <text evidence="3">The sequence shown here is derived from an EMBL/GenBank/DDBJ whole genome shotgun (WGS) entry which is preliminary data.</text>
</comment>
<keyword evidence="1" id="KW-0472">Membrane</keyword>
<reference evidence="3 4" key="1">
    <citation type="submission" date="2019-03" db="EMBL/GenBank/DDBJ databases">
        <title>Genomic Encyclopedia of Type Strains, Phase III (KMG-III): the genomes of soil and plant-associated and newly described type strains.</title>
        <authorList>
            <person name="Whitman W."/>
        </authorList>
    </citation>
    <scope>NUCLEOTIDE SEQUENCE [LARGE SCALE GENOMIC DNA]</scope>
    <source>
        <strain evidence="3 4">CGMCC 1.12802</strain>
    </source>
</reference>
<evidence type="ECO:0000256" key="1">
    <source>
        <dbReference type="SAM" id="Phobius"/>
    </source>
</evidence>
<organism evidence="3 4">
    <name type="scientific">Epilithonimonas xixisoli</name>
    <dbReference type="NCBI Taxonomy" id="1476462"/>
    <lineage>
        <taxon>Bacteria</taxon>
        <taxon>Pseudomonadati</taxon>
        <taxon>Bacteroidota</taxon>
        <taxon>Flavobacteriia</taxon>
        <taxon>Flavobacteriales</taxon>
        <taxon>Weeksellaceae</taxon>
        <taxon>Chryseobacterium group</taxon>
        <taxon>Epilithonimonas</taxon>
    </lineage>
</organism>
<evidence type="ECO:0000259" key="2">
    <source>
        <dbReference type="Pfam" id="PF14317"/>
    </source>
</evidence>
<keyword evidence="4" id="KW-1185">Reference proteome</keyword>
<name>A0A4R8IA61_9FLAO</name>
<sequence>MKIAYKIEQSEYIKLMFYQTYKRPIFIYVSILGFIFLIFIIKDLFLYKTFDDYTSIFIAFFSLIFYPILLYVRFRNFYKSHKILGLKTFTEISNERFRDEGEGFEAKILWKNVYKVKELKNWILVYHNSTAYGFLPKRTMTKTQIEEFRNIIIGNNLKADLRKD</sequence>
<evidence type="ECO:0000313" key="4">
    <source>
        <dbReference type="Proteomes" id="UP000295313"/>
    </source>
</evidence>
<keyword evidence="1" id="KW-1133">Transmembrane helix</keyword>
<dbReference type="RefSeq" id="WP_133943033.1">
    <property type="nucleotide sequence ID" value="NZ_SOEO01000001.1"/>
</dbReference>
<dbReference type="AlphaFoldDB" id="A0A4R8IA61"/>
<accession>A0A4R8IA61</accession>
<feature type="domain" description="YcxB-like C-terminal" evidence="2">
    <location>
        <begin position="92"/>
        <end position="152"/>
    </location>
</feature>
<gene>
    <name evidence="3" type="ORF">B0I22_0544</name>
</gene>
<keyword evidence="1" id="KW-0812">Transmembrane</keyword>